<dbReference type="InterPro" id="IPR001296">
    <property type="entry name" value="Glyco_trans_1"/>
</dbReference>
<dbReference type="RefSeq" id="WP_126450725.1">
    <property type="nucleotide sequence ID" value="NZ_AP018553.1"/>
</dbReference>
<dbReference type="Pfam" id="PF00534">
    <property type="entry name" value="Glycos_transf_1"/>
    <property type="match status" value="1"/>
</dbReference>
<gene>
    <name evidence="4" type="ORF">GCM10007116_08100</name>
    <name evidence="3" type="ORF">HS1genome_1890</name>
</gene>
<evidence type="ECO:0000313" key="3">
    <source>
        <dbReference type="EMBL" id="BBD73501.1"/>
    </source>
</evidence>
<dbReference type="Proteomes" id="UP000276741">
    <property type="component" value="Chromosome"/>
</dbReference>
<dbReference type="EMBL" id="AP018553">
    <property type="protein sequence ID" value="BBD73501.1"/>
    <property type="molecule type" value="Genomic_DNA"/>
</dbReference>
<accession>A0A348B5P9</accession>
<reference evidence="5" key="2">
    <citation type="submission" date="2018-04" db="EMBL/GenBank/DDBJ databases">
        <title>Complete genome sequence of Sulfodiicoccus acidiphilus strain HS-1.</title>
        <authorList>
            <person name="Sakai H.D."/>
            <person name="Kurosawa N."/>
        </authorList>
    </citation>
    <scope>NUCLEOTIDE SEQUENCE [LARGE SCALE GENOMIC DNA]</scope>
    <source>
        <strain evidence="5">HS-1</strain>
    </source>
</reference>
<proteinExistence type="predicted"/>
<dbReference type="SUPFAM" id="SSF53756">
    <property type="entry name" value="UDP-Glycosyltransferase/glycogen phosphorylase"/>
    <property type="match status" value="1"/>
</dbReference>
<reference evidence="4" key="4">
    <citation type="submission" date="2020-09" db="EMBL/GenBank/DDBJ databases">
        <authorList>
            <person name="Sun Q."/>
            <person name="Ohkuma M."/>
        </authorList>
    </citation>
    <scope>NUCLEOTIDE SEQUENCE</scope>
    <source>
        <strain evidence="4">JCM 31740</strain>
    </source>
</reference>
<keyword evidence="3" id="KW-0808">Transferase</keyword>
<feature type="domain" description="Glycosyl transferase family 1" evidence="1">
    <location>
        <begin position="172"/>
        <end position="325"/>
    </location>
</feature>
<dbReference type="PANTHER" id="PTHR45947:SF3">
    <property type="entry name" value="SULFOQUINOVOSYL TRANSFERASE SQD2"/>
    <property type="match status" value="1"/>
</dbReference>
<evidence type="ECO:0000313" key="4">
    <source>
        <dbReference type="EMBL" id="GGT92710.1"/>
    </source>
</evidence>
<dbReference type="InterPro" id="IPR050194">
    <property type="entry name" value="Glycosyltransferase_grp1"/>
</dbReference>
<reference evidence="3" key="3">
    <citation type="journal article" date="2019" name="BMC Res. Notes">
        <title>Complete genome sequence of the Sulfodiicoccus acidiphilus strain HS-1T, the first crenarchaeon that lacks polB3, isolated from an acidic hot spring in Ohwaku-dani, Hakone, Japan.</title>
        <authorList>
            <person name="Sakai H.D."/>
            <person name="Kurosawa N."/>
        </authorList>
    </citation>
    <scope>NUCLEOTIDE SEQUENCE</scope>
    <source>
        <strain evidence="3">HS-1</strain>
    </source>
</reference>
<dbReference type="OrthoDB" id="132546at2157"/>
<dbReference type="KEGG" id="sacd:HS1genome_1890"/>
<evidence type="ECO:0000259" key="1">
    <source>
        <dbReference type="Pfam" id="PF00534"/>
    </source>
</evidence>
<organism evidence="3 5">
    <name type="scientific">Sulfodiicoccus acidiphilus</name>
    <dbReference type="NCBI Taxonomy" id="1670455"/>
    <lineage>
        <taxon>Archaea</taxon>
        <taxon>Thermoproteota</taxon>
        <taxon>Thermoprotei</taxon>
        <taxon>Sulfolobales</taxon>
        <taxon>Sulfolobaceae</taxon>
        <taxon>Sulfodiicoccus</taxon>
    </lineage>
</organism>
<dbReference type="CDD" id="cd03801">
    <property type="entry name" value="GT4_PimA-like"/>
    <property type="match status" value="1"/>
</dbReference>
<keyword evidence="5" id="KW-1185">Reference proteome</keyword>
<sequence length="352" mass="39622">MDLLVLNHRDPLHPAAGGAEAILFEVLRRLARWGVEVTWMSERFPGSSEEEFVDEVRVKRKGGAGTLHIYAPAEAKKHEVVLDSVAHAAPFFSYLVNPRSAAVMYHVHQDVLRLELDPLRAALLRRLERFVRGYHTIVSISETTKRDLVKRLGVAEGTVRVILSGIDHQTYKPGERSEEPLILWIGRLKKYKNPLDAVAIYRHLSPHVRSNVRLVMAGDGDQEGEVREAVEEVGGTYVGRVQGRRKVELYQRAWVVLSTSFVEGWGMTVVEANACGTPVVAYAVGSLPEVVKEGVNGFTVPYRDVQGAAKVVEEILTNEEERLKLWSTSYLESLNYDWERTARGYLEVLRDV</sequence>
<dbReference type="InterPro" id="IPR028098">
    <property type="entry name" value="Glyco_trans_4-like_N"/>
</dbReference>
<feature type="domain" description="Glycosyltransferase subfamily 4-like N-terminal" evidence="2">
    <location>
        <begin position="17"/>
        <end position="169"/>
    </location>
</feature>
<dbReference type="PANTHER" id="PTHR45947">
    <property type="entry name" value="SULFOQUINOVOSYL TRANSFERASE SQD2"/>
    <property type="match status" value="1"/>
</dbReference>
<dbReference type="AlphaFoldDB" id="A0A348B5P9"/>
<evidence type="ECO:0000313" key="5">
    <source>
        <dbReference type="Proteomes" id="UP000276741"/>
    </source>
</evidence>
<dbReference type="GeneID" id="38667362"/>
<dbReference type="Pfam" id="PF13439">
    <property type="entry name" value="Glyco_transf_4"/>
    <property type="match status" value="1"/>
</dbReference>
<evidence type="ECO:0000259" key="2">
    <source>
        <dbReference type="Pfam" id="PF13439"/>
    </source>
</evidence>
<reference evidence="4" key="1">
    <citation type="journal article" date="2014" name="Int. J. Syst. Evol. Microbiol.">
        <title>Complete genome sequence of Corynebacterium casei LMG S-19264T (=DSM 44701T), isolated from a smear-ripened cheese.</title>
        <authorList>
            <consortium name="US DOE Joint Genome Institute (JGI-PGF)"/>
            <person name="Walter F."/>
            <person name="Albersmeier A."/>
            <person name="Kalinowski J."/>
            <person name="Ruckert C."/>
        </authorList>
    </citation>
    <scope>NUCLEOTIDE SEQUENCE</scope>
    <source>
        <strain evidence="4">JCM 31740</strain>
    </source>
</reference>
<dbReference type="Gene3D" id="3.40.50.2000">
    <property type="entry name" value="Glycogen Phosphorylase B"/>
    <property type="match status" value="2"/>
</dbReference>
<protein>
    <submittedName>
        <fullName evidence="3">Glycosyl transferase</fullName>
    </submittedName>
</protein>
<dbReference type="GO" id="GO:0016757">
    <property type="term" value="F:glycosyltransferase activity"/>
    <property type="evidence" value="ECO:0007669"/>
    <property type="project" value="InterPro"/>
</dbReference>
<dbReference type="Proteomes" id="UP000616143">
    <property type="component" value="Unassembled WGS sequence"/>
</dbReference>
<dbReference type="EMBL" id="BMQS01000006">
    <property type="protein sequence ID" value="GGT92710.1"/>
    <property type="molecule type" value="Genomic_DNA"/>
</dbReference>
<name>A0A348B5P9_9CREN</name>